<protein>
    <submittedName>
        <fullName evidence="3">Spermidine/putrescine import ABC transporter substrate-binding protein PotD</fullName>
    </submittedName>
</protein>
<dbReference type="AlphaFoldDB" id="A0A6J4PHN0"/>
<dbReference type="EMBL" id="CADCUU010000271">
    <property type="protein sequence ID" value="CAA9416106.1"/>
    <property type="molecule type" value="Genomic_DNA"/>
</dbReference>
<sequence>MRIVTLLGAASLAALGTAALAQDAELVVLDYPGFETPEFHQPYLDAHGQPPTFSFFGDEEEAFQKVQAGFEADVAHICAGSVPKWQESGLLEPWDTSRIESFATLDANLMGTEIGGEGEMFFLPTDWGTTAIAYNPDEVAAEDVATLEVFKNPAYAGRIAIPDNVDDAWALAYLATGVTDWSQGVTDEQFEAAAQWLRDVHPNLRTYWTDPAELAQLMATGEVLVAWAWNETFPTMKEEGRPIGFQREPAEGSSVWLCGFVNLANGPGNEDKAYDYANAFLSEQTTPALVSAGWGSGNAAGMQNITEEELTASGLGTIEAPVFAQLPISIADRERHASTFEEIKAGF</sequence>
<name>A0A6J4PHN0_9RHOB</name>
<dbReference type="PANTHER" id="PTHR30222:SF17">
    <property type="entry name" value="SPERMIDINE_PUTRESCINE-BINDING PERIPLASMIC PROTEIN"/>
    <property type="match status" value="1"/>
</dbReference>
<evidence type="ECO:0000256" key="2">
    <source>
        <dbReference type="SAM" id="SignalP"/>
    </source>
</evidence>
<dbReference type="SUPFAM" id="SSF53850">
    <property type="entry name" value="Periplasmic binding protein-like II"/>
    <property type="match status" value="1"/>
</dbReference>
<keyword evidence="1 2" id="KW-0732">Signal</keyword>
<organism evidence="3">
    <name type="scientific">uncultured Rubellimicrobium sp</name>
    <dbReference type="NCBI Taxonomy" id="543078"/>
    <lineage>
        <taxon>Bacteria</taxon>
        <taxon>Pseudomonadati</taxon>
        <taxon>Pseudomonadota</taxon>
        <taxon>Alphaproteobacteria</taxon>
        <taxon>Rhodobacterales</taxon>
        <taxon>Roseobacteraceae</taxon>
        <taxon>Rubellimicrobium</taxon>
        <taxon>environmental samples</taxon>
    </lineage>
</organism>
<accession>A0A6J4PHN0</accession>
<dbReference type="Gene3D" id="3.40.190.10">
    <property type="entry name" value="Periplasmic binding protein-like II"/>
    <property type="match status" value="2"/>
</dbReference>
<dbReference type="PANTHER" id="PTHR30222">
    <property type="entry name" value="SPERMIDINE/PUTRESCINE-BINDING PERIPLASMIC PROTEIN"/>
    <property type="match status" value="1"/>
</dbReference>
<gene>
    <name evidence="3" type="ORF">AVDCRST_MAG15-1941</name>
</gene>
<feature type="chain" id="PRO_5026752026" evidence="2">
    <location>
        <begin position="22"/>
        <end position="347"/>
    </location>
</feature>
<dbReference type="Pfam" id="PF13416">
    <property type="entry name" value="SBP_bac_8"/>
    <property type="match status" value="1"/>
</dbReference>
<evidence type="ECO:0000256" key="1">
    <source>
        <dbReference type="ARBA" id="ARBA00022729"/>
    </source>
</evidence>
<proteinExistence type="predicted"/>
<evidence type="ECO:0000313" key="3">
    <source>
        <dbReference type="EMBL" id="CAA9416106.1"/>
    </source>
</evidence>
<reference evidence="3" key="1">
    <citation type="submission" date="2020-02" db="EMBL/GenBank/DDBJ databases">
        <authorList>
            <person name="Meier V. D."/>
        </authorList>
    </citation>
    <scope>NUCLEOTIDE SEQUENCE</scope>
    <source>
        <strain evidence="3">AVDCRST_MAG15</strain>
    </source>
</reference>
<feature type="signal peptide" evidence="2">
    <location>
        <begin position="1"/>
        <end position="21"/>
    </location>
</feature>
<dbReference type="InterPro" id="IPR006059">
    <property type="entry name" value="SBP"/>
</dbReference>